<dbReference type="EMBL" id="PITK01000456">
    <property type="protein sequence ID" value="TBU13364.1"/>
    <property type="molecule type" value="Genomic_DNA"/>
</dbReference>
<keyword evidence="1" id="KW-0472">Membrane</keyword>
<keyword evidence="1" id="KW-1133">Transmembrane helix</keyword>
<sequence>MLQDLYVKDIEKQFAIKKCHYSFFIILNVFCSVYVTNVEFIVINDENNTTGLSISDLPMKMTDSEIYFEELINEEYKIIVYKNNILRFESYNQKPRYYNPNIMGIPYRNNMLLSSRILKQLFESKKANIKIIFRDISYSSLLLFLKLIDNPDIVVNQIKVREFLDILTIITVLDIKKTKERNDFLKELLRNMIFTMKDANSIFDIEKYYKNYHYKHIKNSILMDMLIFFIEQITFNDKSAQRIIVLSDMFHLNINFTKVFFSHDSPHRQKFEDKVCLRLDTLNITKLHRMIHIEHLRKTWRFILQITRLELLYLILLSEDICEKAIRLFESVTLHTKKLYILCFKNPIKLFMGKKAALFSPKLKEFKLKYDFKTEELKDILNFFSGLQRITLVAKTIDFEKLKLLVEFSMKNKTTICKIFCSIYESLNTEIALLRLIPSNLLFYIDYFEHESDSKQIPIHYMPFFYYYSYRYMHTRGTGLPNNIIFFDCSNFKNIILNFKHNSSLFELDNSAIISLRYFKAVKYFSLYNVLINKELFLYILESNTIIFFVITNFVCEYNFDLLKNSDTVNRKLETLLLKNSPSYIDSRILDFLDKFKCVTGLKLINFKTNYNKAYLKEVYEFFFRTKKRNENKICLKCLEIINILEKDKLSNILNIISETYELSRLSKITFEVYRISEAEYHFLNEMKELKVISIRLLDRVESLNFEKLFINYGSLDTIVSLIINIGRIRKKDIEFFKRLKNPAFLSISCDIIDYETIKGFKRNDFRTTILEFAKPARAERSVEINNYLDSELCGKQCFAISRIEMCFEEQKASNELALIYKFVQDNPICDDMMYPKILQIPINVEEYIRSNVLKKRVETISFNRRRGLEECN</sequence>
<accession>A0A4Q9LXE2</accession>
<organism evidence="2 3">
    <name type="scientific">Hamiltosporidium tvaerminnensis</name>
    <dbReference type="NCBI Taxonomy" id="1176355"/>
    <lineage>
        <taxon>Eukaryota</taxon>
        <taxon>Fungi</taxon>
        <taxon>Fungi incertae sedis</taxon>
        <taxon>Microsporidia</taxon>
        <taxon>Dubosqiidae</taxon>
        <taxon>Hamiltosporidium</taxon>
    </lineage>
</organism>
<evidence type="ECO:0000256" key="1">
    <source>
        <dbReference type="SAM" id="Phobius"/>
    </source>
</evidence>
<protein>
    <submittedName>
        <fullName evidence="2">Uncharacterized protein</fullName>
    </submittedName>
</protein>
<gene>
    <name evidence="2" type="ORF">CWI38_0456p0040</name>
</gene>
<keyword evidence="3" id="KW-1185">Reference proteome</keyword>
<keyword evidence="1" id="KW-0812">Transmembrane</keyword>
<evidence type="ECO:0000313" key="3">
    <source>
        <dbReference type="Proteomes" id="UP000292282"/>
    </source>
</evidence>
<proteinExistence type="predicted"/>
<dbReference type="Proteomes" id="UP000292282">
    <property type="component" value="Unassembled WGS sequence"/>
</dbReference>
<name>A0A4Q9LXE2_9MICR</name>
<evidence type="ECO:0000313" key="2">
    <source>
        <dbReference type="EMBL" id="TBU13364.1"/>
    </source>
</evidence>
<comment type="caution">
    <text evidence="2">The sequence shown here is derived from an EMBL/GenBank/DDBJ whole genome shotgun (WGS) entry which is preliminary data.</text>
</comment>
<feature type="transmembrane region" description="Helical" evidence="1">
    <location>
        <begin position="21"/>
        <end position="43"/>
    </location>
</feature>
<dbReference type="VEuPathDB" id="MicrosporidiaDB:CWI38_0456p0040"/>
<reference evidence="2 3" key="1">
    <citation type="submission" date="2017-12" db="EMBL/GenBank/DDBJ databases">
        <authorList>
            <person name="Pombert J.-F."/>
            <person name="Haag K.L."/>
            <person name="Ebert D."/>
        </authorList>
    </citation>
    <scope>NUCLEOTIDE SEQUENCE [LARGE SCALE GENOMIC DNA]</scope>
    <source>
        <strain evidence="2">IL-G-3</strain>
    </source>
</reference>
<dbReference type="AlphaFoldDB" id="A0A4Q9LXE2"/>